<sequence length="624" mass="71188">MITPTRVVVIGAGWAGLVAAKTYLQIAQSLNRPLELIILDEGQSPGGVWSPERIYPGLVAETPNGFFEYSDYSMDEHPAYERIPAKRVSWYLDAYSRKFNLRRYMQFGVKVIKARRLSAGGWAILTSTGQNLQCDKLIVATGLQTKPKVPSIPQRTYTGHSIHSKDIGSNCERLIADSTVKEVVIVGGCKSAMDACAIFRAAGKKVSWVVRPSPFGVRFGLFDPNQKPNIIAVANVRLFSTFAPSVFDRSGLCYKFLHSGHHRVGTRIMNRFWKSLTSAVHTQAAYQSQNSRRLQPEISDAFWESAYTSIIYKGNPFLKWLQDDDLDRLQVYRATPLRLEGRDMVMNEDGHEVTIKADAVVWCTGWQSSLDFFDPEESARLGIPIALEDCEDFAPDEVLEELDSRLDREQEILSMFPQLQSRPTRPREPRYTQFRMYRQVLSPELIAQQDRSIAFVGFVATPQTSVAFELVSLWAVAWMEDLLAKKATPDLHSMQENVSLLNAWTRTRYGFREWRGPEFVYEAQGYFDELSRDLGLAKWRKRKGAKWWEQPGCMAKEWLVPYRPRDYRGMIEEFLSNRTMCQDSLKESEPLVDQGLLEKAITEYKDGSDSLVRVRTREVDTGSC</sequence>
<dbReference type="InterPro" id="IPR050346">
    <property type="entry name" value="FMO-like"/>
</dbReference>
<gene>
    <name evidence="5" type="ORF">PV08_09297</name>
</gene>
<dbReference type="InterPro" id="IPR036188">
    <property type="entry name" value="FAD/NAD-bd_sf"/>
</dbReference>
<dbReference type="InterPro" id="IPR023753">
    <property type="entry name" value="FAD/NAD-binding_dom"/>
</dbReference>
<name>A0A0D2AZD9_9EURO</name>
<keyword evidence="2" id="KW-0274">FAD</keyword>
<proteinExistence type="predicted"/>
<dbReference type="AlphaFoldDB" id="A0A0D2AZD9"/>
<feature type="domain" description="FAD/NAD(P)-binding" evidence="4">
    <location>
        <begin position="6"/>
        <end position="211"/>
    </location>
</feature>
<dbReference type="HOGENOM" id="CLU_019225_1_0_1"/>
<protein>
    <recommendedName>
        <fullName evidence="4">FAD/NAD(P)-binding domain-containing protein</fullName>
    </recommendedName>
</protein>
<organism evidence="5 6">
    <name type="scientific">Exophiala spinifera</name>
    <dbReference type="NCBI Taxonomy" id="91928"/>
    <lineage>
        <taxon>Eukaryota</taxon>
        <taxon>Fungi</taxon>
        <taxon>Dikarya</taxon>
        <taxon>Ascomycota</taxon>
        <taxon>Pezizomycotina</taxon>
        <taxon>Eurotiomycetes</taxon>
        <taxon>Chaetothyriomycetidae</taxon>
        <taxon>Chaetothyriales</taxon>
        <taxon>Herpotrichiellaceae</taxon>
        <taxon>Exophiala</taxon>
    </lineage>
</organism>
<dbReference type="PANTHER" id="PTHR23023">
    <property type="entry name" value="DIMETHYLANILINE MONOOXYGENASE"/>
    <property type="match status" value="1"/>
</dbReference>
<dbReference type="Gene3D" id="3.50.50.60">
    <property type="entry name" value="FAD/NAD(P)-binding domain"/>
    <property type="match status" value="1"/>
</dbReference>
<reference evidence="5 6" key="1">
    <citation type="submission" date="2015-01" db="EMBL/GenBank/DDBJ databases">
        <title>The Genome Sequence of Exophiala spinifera CBS89968.</title>
        <authorList>
            <consortium name="The Broad Institute Genomics Platform"/>
            <person name="Cuomo C."/>
            <person name="de Hoog S."/>
            <person name="Gorbushina A."/>
            <person name="Stielow B."/>
            <person name="Teixiera M."/>
            <person name="Abouelleil A."/>
            <person name="Chapman S.B."/>
            <person name="Priest M."/>
            <person name="Young S.K."/>
            <person name="Wortman J."/>
            <person name="Nusbaum C."/>
            <person name="Birren B."/>
        </authorList>
    </citation>
    <scope>NUCLEOTIDE SEQUENCE [LARGE SCALE GENOMIC DNA]</scope>
    <source>
        <strain evidence="5 6">CBS 89968</strain>
    </source>
</reference>
<evidence type="ECO:0000256" key="2">
    <source>
        <dbReference type="ARBA" id="ARBA00022827"/>
    </source>
</evidence>
<dbReference type="RefSeq" id="XP_016232239.1">
    <property type="nucleotide sequence ID" value="XM_016383616.1"/>
</dbReference>
<evidence type="ECO:0000256" key="3">
    <source>
        <dbReference type="ARBA" id="ARBA00023002"/>
    </source>
</evidence>
<accession>A0A0D2AZD9</accession>
<dbReference type="EMBL" id="KN847498">
    <property type="protein sequence ID" value="KIW12023.1"/>
    <property type="molecule type" value="Genomic_DNA"/>
</dbReference>
<dbReference type="GO" id="GO:0016491">
    <property type="term" value="F:oxidoreductase activity"/>
    <property type="evidence" value="ECO:0007669"/>
    <property type="project" value="UniProtKB-KW"/>
</dbReference>
<evidence type="ECO:0000313" key="6">
    <source>
        <dbReference type="Proteomes" id="UP000053328"/>
    </source>
</evidence>
<dbReference type="PRINTS" id="PR00411">
    <property type="entry name" value="PNDRDTASEI"/>
</dbReference>
<dbReference type="Pfam" id="PF07992">
    <property type="entry name" value="Pyr_redox_2"/>
    <property type="match status" value="1"/>
</dbReference>
<dbReference type="GeneID" id="27336380"/>
<dbReference type="VEuPathDB" id="FungiDB:PV08_09297"/>
<keyword evidence="3" id="KW-0560">Oxidoreductase</keyword>
<keyword evidence="1" id="KW-0285">Flavoprotein</keyword>
<dbReference type="OrthoDB" id="2915840at2759"/>
<dbReference type="Proteomes" id="UP000053328">
    <property type="component" value="Unassembled WGS sequence"/>
</dbReference>
<evidence type="ECO:0000313" key="5">
    <source>
        <dbReference type="EMBL" id="KIW12023.1"/>
    </source>
</evidence>
<keyword evidence="6" id="KW-1185">Reference proteome</keyword>
<evidence type="ECO:0000256" key="1">
    <source>
        <dbReference type="ARBA" id="ARBA00022630"/>
    </source>
</evidence>
<evidence type="ECO:0000259" key="4">
    <source>
        <dbReference type="Pfam" id="PF07992"/>
    </source>
</evidence>
<dbReference type="SUPFAM" id="SSF51905">
    <property type="entry name" value="FAD/NAD(P)-binding domain"/>
    <property type="match status" value="1"/>
</dbReference>